<dbReference type="InterPro" id="IPR023372">
    <property type="entry name" value="Rest_endonuc_II_EcoRII_N"/>
</dbReference>
<dbReference type="GO" id="GO:0009036">
    <property type="term" value="F:type II site-specific deoxyribonuclease activity"/>
    <property type="evidence" value="ECO:0007669"/>
    <property type="project" value="UniProtKB-EC"/>
</dbReference>
<dbReference type="Proteomes" id="UP000028134">
    <property type="component" value="Unassembled WGS sequence"/>
</dbReference>
<accession>A0A078RHB3</accession>
<evidence type="ECO:0000313" key="3">
    <source>
        <dbReference type="EMBL" id="KDS33327.1"/>
    </source>
</evidence>
<evidence type="ECO:0000313" key="4">
    <source>
        <dbReference type="Proteomes" id="UP000028134"/>
    </source>
</evidence>
<dbReference type="InterPro" id="IPR015300">
    <property type="entry name" value="DNA-bd_pseudobarrel_sf"/>
</dbReference>
<dbReference type="EMBL" id="JNHI01000002">
    <property type="protein sequence ID" value="KDS33327.1"/>
    <property type="molecule type" value="Genomic_DNA"/>
</dbReference>
<dbReference type="InterPro" id="IPR015109">
    <property type="entry name" value="Restrct_endonuc_II_EcoRII_C"/>
</dbReference>
<dbReference type="Gene3D" id="3.40.91.80">
    <property type="match status" value="1"/>
</dbReference>
<dbReference type="Pfam" id="PF09019">
    <property type="entry name" value="EcoRII-C"/>
    <property type="match status" value="1"/>
</dbReference>
<dbReference type="SUPFAM" id="SSF101936">
    <property type="entry name" value="DNA-binding pseudobarrel domain"/>
    <property type="match status" value="1"/>
</dbReference>
<comment type="caution">
    <text evidence="3">The sequence shown here is derived from an EMBL/GenBank/DDBJ whole genome shotgun (WGS) entry which is preliminary data.</text>
</comment>
<gene>
    <name evidence="3" type="primary">ecoRIIR</name>
    <name evidence="3" type="ORF">M097_0491</name>
</gene>
<dbReference type="RefSeq" id="WP_032944295.1">
    <property type="nucleotide sequence ID" value="NZ_JNHI01000002.1"/>
</dbReference>
<dbReference type="Gene3D" id="2.40.330.10">
    <property type="entry name" value="DNA-binding pseudobarrel domain"/>
    <property type="match status" value="1"/>
</dbReference>
<dbReference type="InterPro" id="IPR011335">
    <property type="entry name" value="Restrct_endonuc-II-like"/>
</dbReference>
<dbReference type="EC" id="3.1.21.4" evidence="3"/>
<reference evidence="3 4" key="1">
    <citation type="submission" date="2014-04" db="EMBL/GenBank/DDBJ databases">
        <authorList>
            <person name="Sears C."/>
            <person name="Carroll K."/>
            <person name="Sack B.R."/>
            <person name="Qadri F."/>
            <person name="Myers L.L."/>
            <person name="Chung G.-T."/>
            <person name="Escheverria P."/>
            <person name="Fraser C.M."/>
            <person name="Sadzewicz L."/>
            <person name="Shefchek K.A."/>
            <person name="Tallon L."/>
            <person name="Das S.P."/>
            <person name="Daugherty S."/>
            <person name="Mongodin E.F."/>
        </authorList>
    </citation>
    <scope>NUCLEOTIDE SEQUENCE [LARGE SCALE GENOMIC DNA]</scope>
    <source>
        <strain evidence="4">3775 SL(B) 10 (iv)</strain>
    </source>
</reference>
<keyword evidence="3" id="KW-0378">Hydrolase</keyword>
<feature type="domain" description="Restriction endonuclease type II EcoRII C-terminal" evidence="1">
    <location>
        <begin position="218"/>
        <end position="381"/>
    </location>
</feature>
<evidence type="ECO:0000259" key="1">
    <source>
        <dbReference type="Pfam" id="PF09019"/>
    </source>
</evidence>
<dbReference type="InterPro" id="IPR038365">
    <property type="entry name" value="EcoRII_C_sf"/>
</dbReference>
<dbReference type="SUPFAM" id="SSF52980">
    <property type="entry name" value="Restriction endonuclease-like"/>
    <property type="match status" value="1"/>
</dbReference>
<dbReference type="GO" id="GO:0003677">
    <property type="term" value="F:DNA binding"/>
    <property type="evidence" value="ECO:0007669"/>
    <property type="project" value="InterPro"/>
</dbReference>
<protein>
    <submittedName>
        <fullName evidence="3">Type-2 restriction enzyme EcoRII</fullName>
        <ecNumber evidence="3">3.1.21.4</ecNumber>
    </submittedName>
</protein>
<dbReference type="GO" id="GO:0009307">
    <property type="term" value="P:DNA restriction-modification system"/>
    <property type="evidence" value="ECO:0007669"/>
    <property type="project" value="InterPro"/>
</dbReference>
<dbReference type="PATRIC" id="fig|1339350.3.peg.468"/>
<dbReference type="CDD" id="cd10016">
    <property type="entry name" value="EcoRII_N"/>
    <property type="match status" value="1"/>
</dbReference>
<name>A0A078RHB3_PHOVU</name>
<dbReference type="Pfam" id="PF09217">
    <property type="entry name" value="EcoRII-N"/>
    <property type="match status" value="1"/>
</dbReference>
<evidence type="ECO:0000259" key="2">
    <source>
        <dbReference type="Pfam" id="PF09217"/>
    </source>
</evidence>
<dbReference type="AlphaFoldDB" id="A0A078RHB3"/>
<organism evidence="3 4">
    <name type="scientific">Phocaeicola vulgatus str. 3775 SL</name>
    <name type="common">B</name>
    <name type="synonym">iv</name>
    <dbReference type="NCBI Taxonomy" id="1339350"/>
    <lineage>
        <taxon>Bacteria</taxon>
        <taxon>Pseudomonadati</taxon>
        <taxon>Bacteroidota</taxon>
        <taxon>Bacteroidia</taxon>
        <taxon>Bacteroidales</taxon>
        <taxon>Bacteroidaceae</taxon>
        <taxon>Phocaeicola</taxon>
    </lineage>
</organism>
<proteinExistence type="predicted"/>
<sequence>MSEILNSAIVKVQNAKYAFCRFITANDTGKNGSHQAGFYIPKCAAALLFDTPGVKGENKDKMVKVKWQDDFTTDSRFIYYGQGTRNEYRITRFGKGFPFFEEDNVGDLLIIAQQSEDYYYGFVLQTDQDIDDFFAYFNLSPEKTNQLIDVTQASTPEKQLEIGIQELVALYTDFPETRQMAQFARDIYNKAHHITDFHICKFPDEQLLKWIDTEYSLFRCFEEKVYAPIYSVPFSNCQELVKFSNIILNRRKSRAGKSLEHHLATIFTAAQLEYEEQAVTEDNKKPDFLFPNGEAYHNMLFPANKLVFLGAKTTCKDRWRQVLNEADRIETKYLFTLQQGISKNQLREMKHEHLKLVVPASYRTSFDKEFQPEIETLASFIEMVKLKQNSNPIYSV</sequence>
<feature type="domain" description="Restriction endonuclease type II EcoRII N-terminal" evidence="2">
    <location>
        <begin position="16"/>
        <end position="115"/>
    </location>
</feature>